<dbReference type="EMBL" id="QCYY01002799">
    <property type="protein sequence ID" value="ROT67577.1"/>
    <property type="molecule type" value="Genomic_DNA"/>
</dbReference>
<feature type="transmembrane region" description="Helical" evidence="5">
    <location>
        <begin position="20"/>
        <end position="45"/>
    </location>
</feature>
<evidence type="ECO:0000313" key="6">
    <source>
        <dbReference type="EMBL" id="ROT67577.1"/>
    </source>
</evidence>
<evidence type="ECO:0000256" key="5">
    <source>
        <dbReference type="SAM" id="Phobius"/>
    </source>
</evidence>
<dbReference type="PANTHER" id="PTHR23507">
    <property type="entry name" value="ZGC:174356"/>
    <property type="match status" value="1"/>
</dbReference>
<accession>A0A3R7Q3H0</accession>
<evidence type="ECO:0000313" key="7">
    <source>
        <dbReference type="Proteomes" id="UP000283509"/>
    </source>
</evidence>
<keyword evidence="7" id="KW-1185">Reference proteome</keyword>
<organism evidence="6 7">
    <name type="scientific">Penaeus vannamei</name>
    <name type="common">Whiteleg shrimp</name>
    <name type="synonym">Litopenaeus vannamei</name>
    <dbReference type="NCBI Taxonomy" id="6689"/>
    <lineage>
        <taxon>Eukaryota</taxon>
        <taxon>Metazoa</taxon>
        <taxon>Ecdysozoa</taxon>
        <taxon>Arthropoda</taxon>
        <taxon>Crustacea</taxon>
        <taxon>Multicrustacea</taxon>
        <taxon>Malacostraca</taxon>
        <taxon>Eumalacostraca</taxon>
        <taxon>Eucarida</taxon>
        <taxon>Decapoda</taxon>
        <taxon>Dendrobranchiata</taxon>
        <taxon>Penaeoidea</taxon>
        <taxon>Penaeidae</taxon>
        <taxon>Penaeus</taxon>
    </lineage>
</organism>
<comment type="caution">
    <text evidence="6">The sequence shown here is derived from an EMBL/GenBank/DDBJ whole genome shotgun (WGS) entry which is preliminary data.</text>
</comment>
<evidence type="ECO:0000256" key="1">
    <source>
        <dbReference type="ARBA" id="ARBA00004141"/>
    </source>
</evidence>
<protein>
    <submittedName>
        <fullName evidence="6">Putative solute carrier family 46 member 3-like</fullName>
    </submittedName>
</protein>
<dbReference type="Gene3D" id="1.20.1250.20">
    <property type="entry name" value="MFS general substrate transporter like domains"/>
    <property type="match status" value="1"/>
</dbReference>
<reference evidence="6 7" key="1">
    <citation type="submission" date="2018-04" db="EMBL/GenBank/DDBJ databases">
        <authorList>
            <person name="Zhang X."/>
            <person name="Yuan J."/>
            <person name="Li F."/>
            <person name="Xiang J."/>
        </authorList>
    </citation>
    <scope>NUCLEOTIDE SEQUENCE [LARGE SCALE GENOMIC DNA]</scope>
    <source>
        <tissue evidence="6">Muscle</tissue>
    </source>
</reference>
<keyword evidence="3 5" id="KW-1133">Transmembrane helix</keyword>
<evidence type="ECO:0000256" key="2">
    <source>
        <dbReference type="ARBA" id="ARBA00022692"/>
    </source>
</evidence>
<evidence type="ECO:0000256" key="4">
    <source>
        <dbReference type="ARBA" id="ARBA00023136"/>
    </source>
</evidence>
<dbReference type="SUPFAM" id="SSF103473">
    <property type="entry name" value="MFS general substrate transporter"/>
    <property type="match status" value="1"/>
</dbReference>
<comment type="subcellular location">
    <subcellularLocation>
        <location evidence="1">Membrane</location>
        <topology evidence="1">Multi-pass membrane protein</topology>
    </subcellularLocation>
</comment>
<dbReference type="OrthoDB" id="3026777at2759"/>
<gene>
    <name evidence="6" type="ORF">C7M84_014346</name>
</gene>
<dbReference type="Proteomes" id="UP000283509">
    <property type="component" value="Unassembled WGS sequence"/>
</dbReference>
<feature type="transmembrane region" description="Helical" evidence="5">
    <location>
        <begin position="143"/>
        <end position="163"/>
    </location>
</feature>
<sequence>MNYDFLYTRKKFSWDYNSFTLWSIVSTPLSSVGTIVVMPLLSYYFRVEDSMLGFAGGVSSLFTYVLRATAPAPWVFYLSSVVSLLSSTVLVASRAAVSKLAETTELGAVFAVLAASEAVIPVLSSFVYTYIYNATLETFPGTIYVTAAVGSVVVCCSYTWLLTHGVSKFPYSQIPPS</sequence>
<proteinExistence type="predicted"/>
<dbReference type="GO" id="GO:0022857">
    <property type="term" value="F:transmembrane transporter activity"/>
    <property type="evidence" value="ECO:0007669"/>
    <property type="project" value="TreeGrafter"/>
</dbReference>
<feature type="transmembrane region" description="Helical" evidence="5">
    <location>
        <begin position="109"/>
        <end position="131"/>
    </location>
</feature>
<dbReference type="InterPro" id="IPR036259">
    <property type="entry name" value="MFS_trans_sf"/>
</dbReference>
<name>A0A3R7Q3H0_PENVA</name>
<dbReference type="PANTHER" id="PTHR23507:SF1">
    <property type="entry name" value="FI18259P1-RELATED"/>
    <property type="match status" value="1"/>
</dbReference>
<evidence type="ECO:0000256" key="3">
    <source>
        <dbReference type="ARBA" id="ARBA00022989"/>
    </source>
</evidence>
<reference evidence="6 7" key="2">
    <citation type="submission" date="2019-01" db="EMBL/GenBank/DDBJ databases">
        <title>The decoding of complex shrimp genome reveals the adaptation for benthos swimmer, frequently molting mechanism and breeding impact on genome.</title>
        <authorList>
            <person name="Sun Y."/>
            <person name="Gao Y."/>
            <person name="Yu Y."/>
        </authorList>
    </citation>
    <scope>NUCLEOTIDE SEQUENCE [LARGE SCALE GENOMIC DNA]</scope>
    <source>
        <tissue evidence="6">Muscle</tissue>
    </source>
</reference>
<keyword evidence="2 5" id="KW-0812">Transmembrane</keyword>
<keyword evidence="4 5" id="KW-0472">Membrane</keyword>
<feature type="transmembrane region" description="Helical" evidence="5">
    <location>
        <begin position="76"/>
        <end position="97"/>
    </location>
</feature>
<feature type="transmembrane region" description="Helical" evidence="5">
    <location>
        <begin position="52"/>
        <end position="70"/>
    </location>
</feature>
<dbReference type="GO" id="GO:0016020">
    <property type="term" value="C:membrane"/>
    <property type="evidence" value="ECO:0007669"/>
    <property type="project" value="UniProtKB-SubCell"/>
</dbReference>
<dbReference type="AlphaFoldDB" id="A0A3R7Q3H0"/>